<evidence type="ECO:0000313" key="2">
    <source>
        <dbReference type="Proteomes" id="UP001220256"/>
    </source>
</evidence>
<proteinExistence type="predicted"/>
<gene>
    <name evidence="1" type="ORF">N7505_009049</name>
</gene>
<dbReference type="EMBL" id="JAPVEB010000007">
    <property type="protein sequence ID" value="KAJ5260699.1"/>
    <property type="molecule type" value="Genomic_DNA"/>
</dbReference>
<comment type="caution">
    <text evidence="1">The sequence shown here is derived from an EMBL/GenBank/DDBJ whole genome shotgun (WGS) entry which is preliminary data.</text>
</comment>
<evidence type="ECO:0000313" key="1">
    <source>
        <dbReference type="EMBL" id="KAJ5260699.1"/>
    </source>
</evidence>
<dbReference type="Proteomes" id="UP001220256">
    <property type="component" value="Unassembled WGS sequence"/>
</dbReference>
<name>A0ABQ8W9R1_PENCH</name>
<reference evidence="1 2" key="1">
    <citation type="journal article" date="2023" name="IMA Fungus">
        <title>Comparative genomic study of the Penicillium genus elucidates a diverse pangenome and 15 lateral gene transfer events.</title>
        <authorList>
            <person name="Petersen C."/>
            <person name="Sorensen T."/>
            <person name="Nielsen M.R."/>
            <person name="Sondergaard T.E."/>
            <person name="Sorensen J.L."/>
            <person name="Fitzpatrick D.A."/>
            <person name="Frisvad J.C."/>
            <person name="Nielsen K.L."/>
        </authorList>
    </citation>
    <scope>NUCLEOTIDE SEQUENCE [LARGE SCALE GENOMIC DNA]</scope>
    <source>
        <strain evidence="1 2">IBT 3361</strain>
    </source>
</reference>
<accession>A0ABQ8W9R1</accession>
<sequence>MTRKTLHLSSNSRLFIQTPITPSTIHLPTIYGSVSTMLETPREKPQQKAIAAPPCVSVSFFKPVYPLFMKSLSCLEQDWTSPIRLNRPFNRKLHSKLPQFIREGLISERDSAHFQPKFLS</sequence>
<organism evidence="1 2">
    <name type="scientific">Penicillium chrysogenum</name>
    <name type="common">Penicillium notatum</name>
    <dbReference type="NCBI Taxonomy" id="5076"/>
    <lineage>
        <taxon>Eukaryota</taxon>
        <taxon>Fungi</taxon>
        <taxon>Dikarya</taxon>
        <taxon>Ascomycota</taxon>
        <taxon>Pezizomycotina</taxon>
        <taxon>Eurotiomycetes</taxon>
        <taxon>Eurotiomycetidae</taxon>
        <taxon>Eurotiales</taxon>
        <taxon>Aspergillaceae</taxon>
        <taxon>Penicillium</taxon>
        <taxon>Penicillium chrysogenum species complex</taxon>
    </lineage>
</organism>
<protein>
    <submittedName>
        <fullName evidence="1">Uncharacterized protein</fullName>
    </submittedName>
</protein>
<keyword evidence="2" id="KW-1185">Reference proteome</keyword>